<keyword evidence="3" id="KW-0812">Transmembrane</keyword>
<dbReference type="InterPro" id="IPR028889">
    <property type="entry name" value="USP"/>
</dbReference>
<evidence type="ECO:0000313" key="6">
    <source>
        <dbReference type="RefSeq" id="XP_022247458.1"/>
    </source>
</evidence>
<proteinExistence type="inferred from homology"/>
<feature type="region of interest" description="Disordered" evidence="2">
    <location>
        <begin position="193"/>
        <end position="212"/>
    </location>
</feature>
<dbReference type="SUPFAM" id="SSF54001">
    <property type="entry name" value="Cysteine proteinases"/>
    <property type="match status" value="1"/>
</dbReference>
<comment type="similarity">
    <text evidence="1">Belongs to the peptidase C19 family.</text>
</comment>
<dbReference type="Proteomes" id="UP000694941">
    <property type="component" value="Unplaced"/>
</dbReference>
<organism evidence="5 6">
    <name type="scientific">Limulus polyphemus</name>
    <name type="common">Atlantic horseshoe crab</name>
    <dbReference type="NCBI Taxonomy" id="6850"/>
    <lineage>
        <taxon>Eukaryota</taxon>
        <taxon>Metazoa</taxon>
        <taxon>Ecdysozoa</taxon>
        <taxon>Arthropoda</taxon>
        <taxon>Chelicerata</taxon>
        <taxon>Merostomata</taxon>
        <taxon>Xiphosura</taxon>
        <taxon>Limulidae</taxon>
        <taxon>Limulus</taxon>
    </lineage>
</organism>
<evidence type="ECO:0000259" key="4">
    <source>
        <dbReference type="PROSITE" id="PS50235"/>
    </source>
</evidence>
<dbReference type="InterPro" id="IPR018200">
    <property type="entry name" value="USP_CS"/>
</dbReference>
<dbReference type="Gene3D" id="3.90.70.10">
    <property type="entry name" value="Cysteine proteinases"/>
    <property type="match status" value="1"/>
</dbReference>
<gene>
    <name evidence="6" type="primary">LOC106464082</name>
</gene>
<dbReference type="CDD" id="cd02257">
    <property type="entry name" value="Peptidase_C19"/>
    <property type="match status" value="1"/>
</dbReference>
<name>A0ABM1SV02_LIMPO</name>
<feature type="domain" description="USP" evidence="4">
    <location>
        <begin position="312"/>
        <end position="803"/>
    </location>
</feature>
<dbReference type="InterPro" id="IPR050164">
    <property type="entry name" value="Peptidase_C19"/>
</dbReference>
<dbReference type="Pfam" id="PF00443">
    <property type="entry name" value="UCH"/>
    <property type="match status" value="1"/>
</dbReference>
<keyword evidence="3" id="KW-1133">Transmembrane helix</keyword>
<evidence type="ECO:0000313" key="5">
    <source>
        <dbReference type="Proteomes" id="UP000694941"/>
    </source>
</evidence>
<dbReference type="InterPro" id="IPR038765">
    <property type="entry name" value="Papain-like_cys_pep_sf"/>
</dbReference>
<accession>A0ABM1SV02</accession>
<dbReference type="InterPro" id="IPR001394">
    <property type="entry name" value="Peptidase_C19_UCH"/>
</dbReference>
<dbReference type="RefSeq" id="XP_022247458.1">
    <property type="nucleotide sequence ID" value="XM_022391750.1"/>
</dbReference>
<dbReference type="PROSITE" id="PS00973">
    <property type="entry name" value="USP_2"/>
    <property type="match status" value="1"/>
</dbReference>
<feature type="transmembrane region" description="Helical" evidence="3">
    <location>
        <begin position="99"/>
        <end position="123"/>
    </location>
</feature>
<dbReference type="GeneID" id="106464082"/>
<dbReference type="PANTHER" id="PTHR24006">
    <property type="entry name" value="UBIQUITIN CARBOXYL-TERMINAL HYDROLASE"/>
    <property type="match status" value="1"/>
</dbReference>
<evidence type="ECO:0000256" key="1">
    <source>
        <dbReference type="ARBA" id="ARBA00009085"/>
    </source>
</evidence>
<keyword evidence="3" id="KW-0472">Membrane</keyword>
<evidence type="ECO:0000256" key="2">
    <source>
        <dbReference type="SAM" id="MobiDB-lite"/>
    </source>
</evidence>
<feature type="transmembrane region" description="Helical" evidence="3">
    <location>
        <begin position="52"/>
        <end position="79"/>
    </location>
</feature>
<evidence type="ECO:0000256" key="3">
    <source>
        <dbReference type="SAM" id="Phobius"/>
    </source>
</evidence>
<sequence length="805" mass="91976">MGIDEVLKFLIYESVWQYALFFPLDVWTKLALKKISTAEQQQHVWRSQAQILLVLSVVILVWRHVLPFLMLLLAFGAYLSGNNLTLKEAVIHSLRCFSIWWWYGLSILSTYIVSTWFWCVFIIGDGITYIYDRILGNFESSVLEGYLSGLLIDIKHVMFFMVKKVSDFGKKTWASIVFWADIFHSSPWEEHLSPDEQPASEITARPSQNNASSDTKRIFGQAQCEVAQQKATLLTTQQLETSYKSPTNFEELSLCSESQKKYQLQNVDVMSKFVPVLDFAHNLWTKTCDLFKNNFNQIPSRSQPSFKGTYPPGLKNRGQNLCFLNSVLQCFFRSPNLWPNLQFSLTDEVISAIHLPECDQTFLMSFRDLMLAVLIHSPTLKLQIQFCEAVSSLAPSLVNPSMSCQHQVQQDAVEFLMWLINKLHQTLSSKAQYLHLPSKISSVRPSLKEMKNGHSLTCSPSFQEKVWKQLCFSGVITHFTNKDLREIGQKTDLDWLIYKRQNSSPIDSQFVGQAAEFHQCLKCYKTSFTSQVYNILALPLSLKFKNGSQSLTLPELLEAFTQVEELVESKDLRCTCEINSKETPQLTHSYKHSSPLTPCGFGFTPPFIQRAFKAKTSTPVTFPIRFASRACSSTPYPTASPLSSLLQSPILPAPPTNQCFKLQSTQWLKRTLLCRSPPCLNIQLLRFQYDTAKGVPCKLSYPVEVPLFNMFVPVVNGSNSILDTSIKTHKSQEYELYGLVLHLGAHSTAYGHYVAYAQEHDTTGKPVWFRFDDEVVTEVKNMSMELDRREVQENVYLLFYKQCSV</sequence>
<dbReference type="PROSITE" id="PS50235">
    <property type="entry name" value="USP_3"/>
    <property type="match status" value="1"/>
</dbReference>
<protein>
    <submittedName>
        <fullName evidence="6">Ubiquitin carboxyl-terminal hydrolase 7-like isoform X1</fullName>
    </submittedName>
</protein>
<reference evidence="6" key="1">
    <citation type="submission" date="2025-08" db="UniProtKB">
        <authorList>
            <consortium name="RefSeq"/>
        </authorList>
    </citation>
    <scope>IDENTIFICATION</scope>
    <source>
        <tissue evidence="6">Muscle</tissue>
    </source>
</reference>
<keyword evidence="5" id="KW-1185">Reference proteome</keyword>